<protein>
    <submittedName>
        <fullName evidence="1">Uncharacterized protein</fullName>
    </submittedName>
</protein>
<name>A0A8S9N6K7_BRACR</name>
<proteinExistence type="predicted"/>
<organism evidence="1 2">
    <name type="scientific">Brassica cretica</name>
    <name type="common">Mustard</name>
    <dbReference type="NCBI Taxonomy" id="69181"/>
    <lineage>
        <taxon>Eukaryota</taxon>
        <taxon>Viridiplantae</taxon>
        <taxon>Streptophyta</taxon>
        <taxon>Embryophyta</taxon>
        <taxon>Tracheophyta</taxon>
        <taxon>Spermatophyta</taxon>
        <taxon>Magnoliopsida</taxon>
        <taxon>eudicotyledons</taxon>
        <taxon>Gunneridae</taxon>
        <taxon>Pentapetalae</taxon>
        <taxon>rosids</taxon>
        <taxon>malvids</taxon>
        <taxon>Brassicales</taxon>
        <taxon>Brassicaceae</taxon>
        <taxon>Brassiceae</taxon>
        <taxon>Brassica</taxon>
    </lineage>
</organism>
<gene>
    <name evidence="1" type="ORF">F2Q69_00056709</name>
</gene>
<sequence>MKKLKWFKKLKQKRMQDLKWFSNQTVMSKRKKRSTCCSVTRTLTPSVLFR</sequence>
<accession>A0A8S9N6K7</accession>
<feature type="non-terminal residue" evidence="1">
    <location>
        <position position="50"/>
    </location>
</feature>
<evidence type="ECO:0000313" key="1">
    <source>
        <dbReference type="EMBL" id="KAF3489412.1"/>
    </source>
</evidence>
<comment type="caution">
    <text evidence="1">The sequence shown here is derived from an EMBL/GenBank/DDBJ whole genome shotgun (WGS) entry which is preliminary data.</text>
</comment>
<evidence type="ECO:0000313" key="2">
    <source>
        <dbReference type="Proteomes" id="UP000712600"/>
    </source>
</evidence>
<dbReference type="AlphaFoldDB" id="A0A8S9N6K7"/>
<dbReference type="EMBL" id="QGKX02002183">
    <property type="protein sequence ID" value="KAF3489412.1"/>
    <property type="molecule type" value="Genomic_DNA"/>
</dbReference>
<dbReference type="Proteomes" id="UP000712600">
    <property type="component" value="Unassembled WGS sequence"/>
</dbReference>
<reference evidence="1" key="1">
    <citation type="submission" date="2019-12" db="EMBL/GenBank/DDBJ databases">
        <title>Genome sequencing and annotation of Brassica cretica.</title>
        <authorList>
            <person name="Studholme D.J."/>
            <person name="Sarris P."/>
        </authorList>
    </citation>
    <scope>NUCLEOTIDE SEQUENCE</scope>
    <source>
        <strain evidence="1">PFS-109/04</strain>
        <tissue evidence="1">Leaf</tissue>
    </source>
</reference>